<feature type="transmembrane region" description="Helical" evidence="1">
    <location>
        <begin position="98"/>
        <end position="120"/>
    </location>
</feature>
<feature type="transmembrane region" description="Helical" evidence="1">
    <location>
        <begin position="37"/>
        <end position="59"/>
    </location>
</feature>
<sequence length="171" mass="18840">MTKTRKLIFISFFIALQVVLTRFLGIETPIIRISFGFLPLALTGMLFGPLWGGIAGAVADLLGMAIFPKGAYFPGFTLSTALSGMVYGLFLHKKSKNLVNITLATAIVVIFINLGLNSLWLSMITGKGLYALIIPRIIKNVIELPVRVFVIYVSWKSIGTYYNKTYKDVAV</sequence>
<dbReference type="Pfam" id="PF12822">
    <property type="entry name" value="ECF_trnsprt"/>
    <property type="match status" value="1"/>
</dbReference>
<dbReference type="InterPro" id="IPR030949">
    <property type="entry name" value="ECF_S_folate_fam"/>
</dbReference>
<keyword evidence="1" id="KW-0472">Membrane</keyword>
<dbReference type="EMBL" id="JAHLQF010000001">
    <property type="protein sequence ID" value="MBU5483046.1"/>
    <property type="molecule type" value="Genomic_DNA"/>
</dbReference>
<dbReference type="Proteomes" id="UP000726170">
    <property type="component" value="Unassembled WGS sequence"/>
</dbReference>
<organism evidence="2 3">
    <name type="scientific">Clostridium mobile</name>
    <dbReference type="NCBI Taxonomy" id="2841512"/>
    <lineage>
        <taxon>Bacteria</taxon>
        <taxon>Bacillati</taxon>
        <taxon>Bacillota</taxon>
        <taxon>Clostridia</taxon>
        <taxon>Eubacteriales</taxon>
        <taxon>Clostridiaceae</taxon>
        <taxon>Clostridium</taxon>
    </lineage>
</organism>
<gene>
    <name evidence="2" type="ORF">KQI86_01830</name>
</gene>
<evidence type="ECO:0000313" key="2">
    <source>
        <dbReference type="EMBL" id="MBU5483046.1"/>
    </source>
</evidence>
<feature type="transmembrane region" description="Helical" evidence="1">
    <location>
        <begin position="71"/>
        <end position="91"/>
    </location>
</feature>
<proteinExistence type="predicted"/>
<feature type="transmembrane region" description="Helical" evidence="1">
    <location>
        <begin position="6"/>
        <end position="25"/>
    </location>
</feature>
<name>A0ABS6ECX3_9CLOT</name>
<dbReference type="RefSeq" id="WP_216437451.1">
    <property type="nucleotide sequence ID" value="NZ_JAHLQF010000001.1"/>
</dbReference>
<evidence type="ECO:0000313" key="3">
    <source>
        <dbReference type="Proteomes" id="UP000726170"/>
    </source>
</evidence>
<evidence type="ECO:0000256" key="1">
    <source>
        <dbReference type="SAM" id="Phobius"/>
    </source>
</evidence>
<comment type="caution">
    <text evidence="2">The sequence shown here is derived from an EMBL/GenBank/DDBJ whole genome shotgun (WGS) entry which is preliminary data.</text>
</comment>
<keyword evidence="1" id="KW-0812">Transmembrane</keyword>
<keyword evidence="3" id="KW-1185">Reference proteome</keyword>
<protein>
    <submittedName>
        <fullName evidence="2">Folate family ECF transporter S component</fullName>
    </submittedName>
</protein>
<keyword evidence="1" id="KW-1133">Transmembrane helix</keyword>
<dbReference type="InterPro" id="IPR024529">
    <property type="entry name" value="ECF_trnsprt_substrate-spec"/>
</dbReference>
<accession>A0ABS6ECX3</accession>
<reference evidence="2 3" key="1">
    <citation type="submission" date="2021-06" db="EMBL/GenBank/DDBJ databases">
        <authorList>
            <person name="Sun Q."/>
            <person name="Li D."/>
        </authorList>
    </citation>
    <scope>NUCLEOTIDE SEQUENCE [LARGE SCALE GENOMIC DNA]</scope>
    <source>
        <strain evidence="2 3">MSJ-11</strain>
    </source>
</reference>
<dbReference type="NCBIfam" id="TIGR04518">
    <property type="entry name" value="ECF_S_folT_fam"/>
    <property type="match status" value="1"/>
</dbReference>